<evidence type="ECO:0000256" key="2">
    <source>
        <dbReference type="ARBA" id="ARBA00022475"/>
    </source>
</evidence>
<keyword evidence="3 6" id="KW-0812">Transmembrane</keyword>
<feature type="domain" description="Phage shock protein PspC N-terminal" evidence="7">
    <location>
        <begin position="191"/>
        <end position="244"/>
    </location>
</feature>
<keyword evidence="4 6" id="KW-1133">Transmembrane helix</keyword>
<dbReference type="InterPro" id="IPR021255">
    <property type="entry name" value="DUF2807"/>
</dbReference>
<evidence type="ECO:0000256" key="3">
    <source>
        <dbReference type="ARBA" id="ARBA00022692"/>
    </source>
</evidence>
<keyword evidence="5 6" id="KW-0472">Membrane</keyword>
<dbReference type="Pfam" id="PF04024">
    <property type="entry name" value="PspC"/>
    <property type="match status" value="2"/>
</dbReference>
<evidence type="ECO:0000259" key="8">
    <source>
        <dbReference type="Pfam" id="PF10988"/>
    </source>
</evidence>
<dbReference type="Gene3D" id="2.160.20.120">
    <property type="match status" value="1"/>
</dbReference>
<feature type="transmembrane region" description="Helical" evidence="6">
    <location>
        <begin position="310"/>
        <end position="338"/>
    </location>
</feature>
<dbReference type="Pfam" id="PF10988">
    <property type="entry name" value="DUF2807"/>
    <property type="match status" value="1"/>
</dbReference>
<keyword evidence="2" id="KW-1003">Cell membrane</keyword>
<dbReference type="InterPro" id="IPR052027">
    <property type="entry name" value="PspC"/>
</dbReference>
<dbReference type="PANTHER" id="PTHR33885:SF3">
    <property type="entry name" value="PHAGE SHOCK PROTEIN C"/>
    <property type="match status" value="1"/>
</dbReference>
<evidence type="ECO:0000259" key="9">
    <source>
        <dbReference type="Pfam" id="PF22744"/>
    </source>
</evidence>
<keyword evidence="11" id="KW-1185">Reference proteome</keyword>
<feature type="transmembrane region" description="Helical" evidence="6">
    <location>
        <begin position="412"/>
        <end position="434"/>
    </location>
</feature>
<protein>
    <submittedName>
        <fullName evidence="10">PspC domain-containing protein</fullName>
    </submittedName>
</protein>
<feature type="transmembrane region" description="Helical" evidence="6">
    <location>
        <begin position="146"/>
        <end position="176"/>
    </location>
</feature>
<sequence length="801" mass="90077">MVINNIHIGNSHFKATSEASSILESYRIALNEHLSNFKNSSSIIRELEYKLSEILIPCIEDEFDYLTEEDVINAIEVVGTPDGFDLHYNRTNTHRPITQKESYEDLIGSISKKLKSLYRDIDRQQVGGVAAGIANKFSIDPLWVRFLFILPFLLITSTKIPATIVSILYLSLWLFLPEKRNLTRDTNTRLFFRDSEKQVLGGVAGGLSNFIGIDVNIVRLFLLISLYFFHFVGILYIILWVSTPFSRTLKDKFQSQGTPFNLTEIEKYLSSTFDKKNFNSKKLKVVYDKFNNLDIPHLNPSPLLKDLLRILSFVIGLFLFVSTILSIFLGVPVLGISLKLIHLTEVLSYLSNDLTNEVLNKYDANLLSTIQFSIPNTTAIIGSLHFIITSTLLLIISSSMMTFQKLISNGKILGLLGIDIILSLLLLTALNMSVHSFDNQAIHKEEVLLPLNNDVLDITLDDIGKLPLNRASFSIEGHPGQDLKLIFSQEALGKTRERAINNAKAIDYTSNISDNKLQLSSHFSFPRGVKYRMQKLNVVIKVPYNKHFIVDNKLMSYLNMQQLNSVEEGDILIFDENNQLQRFNESPKNNYSSGYSPANNSRFIDEKTYEFPLDSIVLFGNLNIELKIDPTLSKSHIVLQTEDKKKSNLKTSYINNTLKVYRLEQTGIPSKVTISSPSLALIKFKGEGSLVINEFTANYFECKIDGNINADVNVNSDIFKGYVLGASFLILEGKSDTAFILSDGGSKINGEGFEILEVKAKAKGVSEVILNAHNNATIFQSPLSKVTVLGDPVHLEKHTQR</sequence>
<feature type="transmembrane region" description="Helical" evidence="6">
    <location>
        <begin position="217"/>
        <end position="241"/>
    </location>
</feature>
<evidence type="ECO:0000256" key="5">
    <source>
        <dbReference type="ARBA" id="ARBA00023136"/>
    </source>
</evidence>
<dbReference type="EMBL" id="CP076128">
    <property type="protein sequence ID" value="QWG07813.1"/>
    <property type="molecule type" value="Genomic_DNA"/>
</dbReference>
<accession>A0ABX8GW34</accession>
<dbReference type="PANTHER" id="PTHR33885">
    <property type="entry name" value="PHAGE SHOCK PROTEIN C"/>
    <property type="match status" value="1"/>
</dbReference>
<evidence type="ECO:0000313" key="10">
    <source>
        <dbReference type="EMBL" id="QWG07813.1"/>
    </source>
</evidence>
<name>A0ABX8GW34_9BACT</name>
<reference evidence="10 11" key="1">
    <citation type="submission" date="2021-05" db="EMBL/GenBank/DDBJ databases">
        <title>Comparative genomic studies on the polysaccharide-degrading batcterial strains of the Flammeovirga genus.</title>
        <authorList>
            <person name="Zewei F."/>
            <person name="Zheng Z."/>
            <person name="Yu L."/>
            <person name="Ruyue G."/>
            <person name="Yanhong M."/>
            <person name="Yuanyuan C."/>
            <person name="Jingyan G."/>
            <person name="Wenjun H."/>
        </authorList>
    </citation>
    <scope>NUCLEOTIDE SEQUENCE [LARGE SCALE GENOMIC DNA]</scope>
    <source>
        <strain evidence="10 11">YS10</strain>
    </source>
</reference>
<evidence type="ECO:0000256" key="4">
    <source>
        <dbReference type="ARBA" id="ARBA00022989"/>
    </source>
</evidence>
<comment type="subcellular location">
    <subcellularLocation>
        <location evidence="1">Cell membrane</location>
        <topology evidence="1">Single-pass membrane protein</topology>
    </subcellularLocation>
</comment>
<dbReference type="InterPro" id="IPR054319">
    <property type="entry name" value="PspC-rel_ToastRack"/>
</dbReference>
<dbReference type="Pfam" id="PF22744">
    <property type="entry name" value="Toast-rack_PspC-Cterm"/>
    <property type="match status" value="1"/>
</dbReference>
<gene>
    <name evidence="10" type="ORF">KM029_02410</name>
</gene>
<evidence type="ECO:0000259" key="7">
    <source>
        <dbReference type="Pfam" id="PF04024"/>
    </source>
</evidence>
<feature type="domain" description="Phage shock protein PspC N-terminal" evidence="7">
    <location>
        <begin position="115"/>
        <end position="179"/>
    </location>
</feature>
<feature type="domain" description="Putative auto-transporter adhesin head GIN" evidence="8">
    <location>
        <begin position="614"/>
        <end position="792"/>
    </location>
</feature>
<dbReference type="InterPro" id="IPR007168">
    <property type="entry name" value="Phageshock_PspC_N"/>
</dbReference>
<evidence type="ECO:0000256" key="6">
    <source>
        <dbReference type="SAM" id="Phobius"/>
    </source>
</evidence>
<feature type="domain" description="PspC-related ToastRack" evidence="9">
    <location>
        <begin position="483"/>
        <end position="562"/>
    </location>
</feature>
<evidence type="ECO:0000313" key="11">
    <source>
        <dbReference type="Proteomes" id="UP000682802"/>
    </source>
</evidence>
<feature type="transmembrane region" description="Helical" evidence="6">
    <location>
        <begin position="379"/>
        <end position="400"/>
    </location>
</feature>
<organism evidence="10 11">
    <name type="scientific">Flammeovirga kamogawensis</name>
    <dbReference type="NCBI Taxonomy" id="373891"/>
    <lineage>
        <taxon>Bacteria</taxon>
        <taxon>Pseudomonadati</taxon>
        <taxon>Bacteroidota</taxon>
        <taxon>Cytophagia</taxon>
        <taxon>Cytophagales</taxon>
        <taxon>Flammeovirgaceae</taxon>
        <taxon>Flammeovirga</taxon>
    </lineage>
</organism>
<evidence type="ECO:0000256" key="1">
    <source>
        <dbReference type="ARBA" id="ARBA00004162"/>
    </source>
</evidence>
<proteinExistence type="predicted"/>
<dbReference type="Proteomes" id="UP000682802">
    <property type="component" value="Chromosome 1"/>
</dbReference>
<dbReference type="RefSeq" id="WP_144075195.1">
    <property type="nucleotide sequence ID" value="NZ_CP076128.1"/>
</dbReference>